<keyword evidence="8" id="KW-1185">Reference proteome</keyword>
<dbReference type="RefSeq" id="XP_015064138.1">
    <property type="nucleotide sequence ID" value="XM_015208652.2"/>
</dbReference>
<dbReference type="InterPro" id="IPR043459">
    <property type="entry name" value="NFD6/NOXY2-like"/>
</dbReference>
<reference evidence="9" key="2">
    <citation type="submission" date="2025-08" db="UniProtKB">
        <authorList>
            <consortium name="RefSeq"/>
        </authorList>
    </citation>
    <scope>IDENTIFICATION</scope>
</reference>
<dbReference type="Proteomes" id="UP000694930">
    <property type="component" value="Chromosome 2"/>
</dbReference>
<evidence type="ECO:0000259" key="7">
    <source>
        <dbReference type="Pfam" id="PF01490"/>
    </source>
</evidence>
<reference evidence="8" key="1">
    <citation type="journal article" date="2014" name="Nat. Genet.">
        <title>The genome of the stress-tolerant wild tomato species Solanum pennellii.</title>
        <authorList>
            <person name="Bolger A."/>
            <person name="Scossa F."/>
            <person name="Bolger M.E."/>
            <person name="Lanz C."/>
            <person name="Maumus F."/>
            <person name="Tohge T."/>
            <person name="Quesneville H."/>
            <person name="Alseekh S."/>
            <person name="Sorensen I."/>
            <person name="Lichtenstein G."/>
            <person name="Fich E.A."/>
            <person name="Conte M."/>
            <person name="Keller H."/>
            <person name="Schneeberger K."/>
            <person name="Schwacke R."/>
            <person name="Ofner I."/>
            <person name="Vrebalov J."/>
            <person name="Xu Y."/>
            <person name="Osorio S."/>
            <person name="Aflitos S.A."/>
            <person name="Schijlen E."/>
            <person name="Jimenez-Gomez J.M."/>
            <person name="Ryngajllo M."/>
            <person name="Kimura S."/>
            <person name="Kumar R."/>
            <person name="Koenig D."/>
            <person name="Headland L.R."/>
            <person name="Maloof J.N."/>
            <person name="Sinha N."/>
            <person name="van Ham R.C."/>
            <person name="Lankhorst R.K."/>
            <person name="Mao L."/>
            <person name="Vogel A."/>
            <person name="Arsova B."/>
            <person name="Panstruga R."/>
            <person name="Fei Z."/>
            <person name="Rose J.K."/>
            <person name="Zamir D."/>
            <person name="Carrari F."/>
            <person name="Giovannoni J.J."/>
            <person name="Weigel D."/>
            <person name="Usadel B."/>
            <person name="Fernie A.R."/>
        </authorList>
    </citation>
    <scope>NUCLEOTIDE SEQUENCE [LARGE SCALE GENOMIC DNA]</scope>
    <source>
        <strain evidence="8">cv. LA0716</strain>
    </source>
</reference>
<evidence type="ECO:0000313" key="9">
    <source>
        <dbReference type="RefSeq" id="XP_015064138.1"/>
    </source>
</evidence>
<keyword evidence="3" id="KW-0029">Amino-acid transport</keyword>
<evidence type="ECO:0000256" key="5">
    <source>
        <dbReference type="ARBA" id="ARBA00023136"/>
    </source>
</evidence>
<dbReference type="GeneID" id="107009339"/>
<evidence type="ECO:0000256" key="6">
    <source>
        <dbReference type="SAM" id="Phobius"/>
    </source>
</evidence>
<protein>
    <submittedName>
        <fullName evidence="9">Uncharacterized protein LOC107009339</fullName>
    </submittedName>
</protein>
<evidence type="ECO:0000256" key="2">
    <source>
        <dbReference type="ARBA" id="ARBA00022692"/>
    </source>
</evidence>
<keyword evidence="5 6" id="KW-0472">Membrane</keyword>
<dbReference type="Pfam" id="PF01490">
    <property type="entry name" value="Aa_trans"/>
    <property type="match status" value="1"/>
</dbReference>
<dbReference type="PANTHER" id="PTHR33156:SF32">
    <property type="match status" value="1"/>
</dbReference>
<gene>
    <name evidence="9" type="primary">LOC107009339</name>
</gene>
<dbReference type="PANTHER" id="PTHR33156">
    <property type="entry name" value="OS02G0230000 PROTEIN"/>
    <property type="match status" value="1"/>
</dbReference>
<feature type="transmembrane region" description="Helical" evidence="6">
    <location>
        <begin position="93"/>
        <end position="113"/>
    </location>
</feature>
<evidence type="ECO:0000256" key="3">
    <source>
        <dbReference type="ARBA" id="ARBA00022970"/>
    </source>
</evidence>
<evidence type="ECO:0000256" key="4">
    <source>
        <dbReference type="ARBA" id="ARBA00022989"/>
    </source>
</evidence>
<keyword evidence="4 6" id="KW-1133">Transmembrane helix</keyword>
<feature type="domain" description="Amino acid transporter transmembrane" evidence="7">
    <location>
        <begin position="93"/>
        <end position="127"/>
    </location>
</feature>
<name>A0ABM1G0C1_SOLPN</name>
<proteinExistence type="predicted"/>
<sequence length="130" mass="13961">MARRCMSFSRTLLSSSRPSTVSSSPSVQSLLGQRLQSRRSLSTILTRTNGVLGCAQSLLPLHSAVAATRLTSHIQMDARTCCQLSQGIFSQKTFAKVVITVVGAGILGLPYSFKKTGWVMGSLMLLSVIQ</sequence>
<dbReference type="InterPro" id="IPR013057">
    <property type="entry name" value="AA_transpt_TM"/>
</dbReference>
<keyword evidence="2 6" id="KW-0812">Transmembrane</keyword>
<keyword evidence="3" id="KW-0813">Transport</keyword>
<evidence type="ECO:0000256" key="1">
    <source>
        <dbReference type="ARBA" id="ARBA00004370"/>
    </source>
</evidence>
<organism evidence="8 9">
    <name type="scientific">Solanum pennellii</name>
    <name type="common">Tomato</name>
    <name type="synonym">Lycopersicon pennellii</name>
    <dbReference type="NCBI Taxonomy" id="28526"/>
    <lineage>
        <taxon>Eukaryota</taxon>
        <taxon>Viridiplantae</taxon>
        <taxon>Streptophyta</taxon>
        <taxon>Embryophyta</taxon>
        <taxon>Tracheophyta</taxon>
        <taxon>Spermatophyta</taxon>
        <taxon>Magnoliopsida</taxon>
        <taxon>eudicotyledons</taxon>
        <taxon>Gunneridae</taxon>
        <taxon>Pentapetalae</taxon>
        <taxon>asterids</taxon>
        <taxon>lamiids</taxon>
        <taxon>Solanales</taxon>
        <taxon>Solanaceae</taxon>
        <taxon>Solanoideae</taxon>
        <taxon>Solaneae</taxon>
        <taxon>Solanum</taxon>
        <taxon>Solanum subgen. Lycopersicon</taxon>
    </lineage>
</organism>
<comment type="subcellular location">
    <subcellularLocation>
        <location evidence="1">Membrane</location>
    </subcellularLocation>
</comment>
<accession>A0ABM1G0C1</accession>
<evidence type="ECO:0000313" key="8">
    <source>
        <dbReference type="Proteomes" id="UP000694930"/>
    </source>
</evidence>